<feature type="domain" description="DUF2249" evidence="1">
    <location>
        <begin position="7"/>
        <end position="76"/>
    </location>
</feature>
<proteinExistence type="predicted"/>
<dbReference type="Pfam" id="PF10006">
    <property type="entry name" value="DUF2249"/>
    <property type="match status" value="1"/>
</dbReference>
<protein>
    <recommendedName>
        <fullName evidence="1">DUF2249 domain-containing protein</fullName>
    </recommendedName>
</protein>
<reference evidence="2 3" key="1">
    <citation type="journal article" date="2010" name="J. Bacteriol.">
        <title>Completed genome sequence of the anaerobic iron-oxidizing bacterium Acidovorax ebreus strain TPSY.</title>
        <authorList>
            <person name="Byrne-Bailey K.G."/>
            <person name="Weber K.A."/>
            <person name="Chair A.H."/>
            <person name="Bose S."/>
            <person name="Knox T."/>
            <person name="Spanbauer T.L."/>
            <person name="Chertkov O."/>
            <person name="Coates J.D."/>
        </authorList>
    </citation>
    <scope>NUCLEOTIDE SEQUENCE [LARGE SCALE GENOMIC DNA]</scope>
    <source>
        <strain evidence="2 3">TPSY</strain>
    </source>
</reference>
<keyword evidence="3" id="KW-1185">Reference proteome</keyword>
<gene>
    <name evidence="2" type="ordered locus">Dtpsy_2337</name>
</gene>
<organism evidence="2 3">
    <name type="scientific">Acidovorax ebreus (strain TPSY)</name>
    <name type="common">Diaphorobacter sp. (strain TPSY)</name>
    <dbReference type="NCBI Taxonomy" id="535289"/>
    <lineage>
        <taxon>Bacteria</taxon>
        <taxon>Pseudomonadati</taxon>
        <taxon>Pseudomonadota</taxon>
        <taxon>Betaproteobacteria</taxon>
        <taxon>Burkholderiales</taxon>
        <taxon>Comamonadaceae</taxon>
        <taxon>Diaphorobacter</taxon>
    </lineage>
</organism>
<evidence type="ECO:0000259" key="1">
    <source>
        <dbReference type="Pfam" id="PF10006"/>
    </source>
</evidence>
<sequence>MSNTVSVIDVRTIAPYERHAQIFGRLDALGAGESLQIVNDHDPVPLRMQLEGRAPGQFQWAYLEAGPRQWQIEITKLASKTQAAAEAEDSCCSGGACCG</sequence>
<dbReference type="Proteomes" id="UP000000450">
    <property type="component" value="Chromosome"/>
</dbReference>
<dbReference type="AlphaFoldDB" id="A0A9J9UAU5"/>
<dbReference type="EMBL" id="CP001392">
    <property type="protein sequence ID" value="ACM33774.1"/>
    <property type="molecule type" value="Genomic_DNA"/>
</dbReference>
<evidence type="ECO:0000313" key="3">
    <source>
        <dbReference type="Proteomes" id="UP000000450"/>
    </source>
</evidence>
<dbReference type="GeneID" id="84680902"/>
<dbReference type="InterPro" id="IPR018720">
    <property type="entry name" value="DUF2249"/>
</dbReference>
<evidence type="ECO:0000313" key="2">
    <source>
        <dbReference type="EMBL" id="ACM33774.1"/>
    </source>
</evidence>
<dbReference type="RefSeq" id="WP_011806004.1">
    <property type="nucleotide sequence ID" value="NC_011992.1"/>
</dbReference>
<name>A0A9J9UAU5_ACIET</name>
<accession>A0A9J9UAU5</accession>
<dbReference type="KEGG" id="dia:Dtpsy_2337"/>